<reference evidence="2 3" key="1">
    <citation type="submission" date="2022-11" db="EMBL/GenBank/DDBJ databases">
        <title>Genome sequencing of Acetobacter type strain.</title>
        <authorList>
            <person name="Heo J."/>
            <person name="Lee D."/>
            <person name="Han B.-H."/>
            <person name="Hong S.-B."/>
            <person name="Kwon S.-W."/>
        </authorList>
    </citation>
    <scope>NUCLEOTIDE SEQUENCE [LARGE SCALE GENOMIC DNA]</scope>
    <source>
        <strain evidence="2 3">KACC 21253</strain>
    </source>
</reference>
<evidence type="ECO:0000256" key="1">
    <source>
        <dbReference type="SAM" id="MobiDB-lite"/>
    </source>
</evidence>
<evidence type="ECO:0000313" key="3">
    <source>
        <dbReference type="Proteomes" id="UP001301152"/>
    </source>
</evidence>
<feature type="compositionally biased region" description="Basic residues" evidence="1">
    <location>
        <begin position="171"/>
        <end position="182"/>
    </location>
</feature>
<gene>
    <name evidence="2" type="ORF">OQ497_03835</name>
</gene>
<organism evidence="2 3">
    <name type="scientific">Acetobacter thailandicus</name>
    <dbReference type="NCBI Taxonomy" id="1502842"/>
    <lineage>
        <taxon>Bacteria</taxon>
        <taxon>Pseudomonadati</taxon>
        <taxon>Pseudomonadota</taxon>
        <taxon>Alphaproteobacteria</taxon>
        <taxon>Acetobacterales</taxon>
        <taxon>Acetobacteraceae</taxon>
        <taxon>Acetobacter</taxon>
    </lineage>
</organism>
<evidence type="ECO:0008006" key="4">
    <source>
        <dbReference type="Google" id="ProtNLM"/>
    </source>
</evidence>
<protein>
    <recommendedName>
        <fullName evidence="4">Flagellar FliJ protein</fullName>
    </recommendedName>
</protein>
<keyword evidence="3" id="KW-1185">Reference proteome</keyword>
<evidence type="ECO:0000313" key="2">
    <source>
        <dbReference type="EMBL" id="MCX2563092.1"/>
    </source>
</evidence>
<feature type="region of interest" description="Disordered" evidence="1">
    <location>
        <begin position="157"/>
        <end position="182"/>
    </location>
</feature>
<dbReference type="RefSeq" id="WP_173560080.1">
    <property type="nucleotide sequence ID" value="NZ_JAPIUZ010000001.1"/>
</dbReference>
<accession>A0ABT3QCS5</accession>
<sequence>MAQPSAQLTIYTARQLTLLRTRRSDQARILFKKISSELTHAVTSYTQALNALKSHQNAWAETQDRISEQHKGHILKGQHFRQDHETLQRMADQAIRLEEKAAADHKVVENLTLMATQIRHDLMMAEQKEKQAQDFVKKIQENEKKARYNRDEQELSDLVMARHSASQTKERTKKLIMNKLKP</sequence>
<dbReference type="EMBL" id="JAPIUZ010000001">
    <property type="protein sequence ID" value="MCX2563092.1"/>
    <property type="molecule type" value="Genomic_DNA"/>
</dbReference>
<dbReference type="Proteomes" id="UP001301152">
    <property type="component" value="Unassembled WGS sequence"/>
</dbReference>
<proteinExistence type="predicted"/>
<comment type="caution">
    <text evidence="2">The sequence shown here is derived from an EMBL/GenBank/DDBJ whole genome shotgun (WGS) entry which is preliminary data.</text>
</comment>
<name>A0ABT3QCS5_9PROT</name>